<organism evidence="1 2">
    <name type="scientific">Moorena bouillonii PNG</name>
    <dbReference type="NCBI Taxonomy" id="568701"/>
    <lineage>
        <taxon>Bacteria</taxon>
        <taxon>Bacillati</taxon>
        <taxon>Cyanobacteriota</taxon>
        <taxon>Cyanophyceae</taxon>
        <taxon>Coleofasciculales</taxon>
        <taxon>Coleofasciculaceae</taxon>
        <taxon>Moorena</taxon>
    </lineage>
</organism>
<protein>
    <submittedName>
        <fullName evidence="1">Uncharacterized protein</fullName>
    </submittedName>
</protein>
<gene>
    <name evidence="1" type="ORF">BJP37_09875</name>
</gene>
<keyword evidence="2" id="KW-1185">Reference proteome</keyword>
<proteinExistence type="predicted"/>
<comment type="caution">
    <text evidence="1">The sequence shown here is derived from an EMBL/GenBank/DDBJ whole genome shotgun (WGS) entry which is preliminary data.</text>
</comment>
<reference evidence="1 2" key="1">
    <citation type="submission" date="2016-10" db="EMBL/GenBank/DDBJ databases">
        <title>Comparative genomics uncovers the prolific and rare metabolic potential of the cyanobacterial genus Moorea.</title>
        <authorList>
            <person name="Leao T."/>
            <person name="Castelao G."/>
            <person name="Korobeynikov A."/>
            <person name="Monroe E.A."/>
            <person name="Podell S."/>
            <person name="Glukhov E."/>
            <person name="Allen E."/>
            <person name="Gerwick W.H."/>
            <person name="Gerwick L."/>
        </authorList>
    </citation>
    <scope>NUCLEOTIDE SEQUENCE [LARGE SCALE GENOMIC DNA]</scope>
    <source>
        <strain evidence="1 2">PNG5-198</strain>
    </source>
</reference>
<dbReference type="EMBL" id="MKZS01000001">
    <property type="protein sequence ID" value="OLT59306.1"/>
    <property type="molecule type" value="Genomic_DNA"/>
</dbReference>
<dbReference type="AlphaFoldDB" id="A0A1U7N028"/>
<evidence type="ECO:0000313" key="2">
    <source>
        <dbReference type="Proteomes" id="UP000186657"/>
    </source>
</evidence>
<dbReference type="Proteomes" id="UP000186657">
    <property type="component" value="Unassembled WGS sequence"/>
</dbReference>
<accession>A0A1U7N028</accession>
<sequence length="73" mass="9235">MSSQRIAAKPKLVIEVERREKQYWKNLWRYRELFYKDWFKHIFDSESVEVEIEDQCLRDYGNSQYRFTVFIYK</sequence>
<name>A0A1U7N028_9CYAN</name>
<evidence type="ECO:0000313" key="1">
    <source>
        <dbReference type="EMBL" id="OLT59306.1"/>
    </source>
</evidence>